<evidence type="ECO:0000313" key="1">
    <source>
        <dbReference type="EMBL" id="GIQ82357.1"/>
    </source>
</evidence>
<dbReference type="AlphaFoldDB" id="A0A9K3CTQ9"/>
<reference evidence="1 2" key="1">
    <citation type="journal article" date="2018" name="PLoS ONE">
        <title>The draft genome of Kipferlia bialata reveals reductive genome evolution in fornicate parasites.</title>
        <authorList>
            <person name="Tanifuji G."/>
            <person name="Takabayashi S."/>
            <person name="Kume K."/>
            <person name="Takagi M."/>
            <person name="Nakayama T."/>
            <person name="Kamikawa R."/>
            <person name="Inagaki Y."/>
            <person name="Hashimoto T."/>
        </authorList>
    </citation>
    <scope>NUCLEOTIDE SEQUENCE [LARGE SCALE GENOMIC DNA]</scope>
    <source>
        <strain evidence="1">NY0173</strain>
    </source>
</reference>
<comment type="caution">
    <text evidence="1">The sequence shown here is derived from an EMBL/GenBank/DDBJ whole genome shotgun (WGS) entry which is preliminary data.</text>
</comment>
<protein>
    <submittedName>
        <fullName evidence="1">Uncharacterized protein</fullName>
    </submittedName>
</protein>
<gene>
    <name evidence="1" type="ORF">KIPB_003477</name>
</gene>
<evidence type="ECO:0000313" key="2">
    <source>
        <dbReference type="Proteomes" id="UP000265618"/>
    </source>
</evidence>
<organism evidence="1 2">
    <name type="scientific">Kipferlia bialata</name>
    <dbReference type="NCBI Taxonomy" id="797122"/>
    <lineage>
        <taxon>Eukaryota</taxon>
        <taxon>Metamonada</taxon>
        <taxon>Carpediemonas-like organisms</taxon>
        <taxon>Kipferlia</taxon>
    </lineage>
</organism>
<accession>A0A9K3CTQ9</accession>
<dbReference type="Proteomes" id="UP000265618">
    <property type="component" value="Unassembled WGS sequence"/>
</dbReference>
<dbReference type="EMBL" id="BDIP01000670">
    <property type="protein sequence ID" value="GIQ82357.1"/>
    <property type="molecule type" value="Genomic_DNA"/>
</dbReference>
<sequence>MLPLLVVAPAFLRTPGVSVLSAVFFHRDETASVQEYVTQCTGVRVRDLPHLFGVRLAGEEEERDRGSEMLGFSLLPSAALSRDPRAKGTVGAAVISGYTVLSFTRTPTPYPAPSVDRSPPGSPESHLHQCLLGVLHHCHPSGSTTTGRAIPSLSAFCACVAVGCRRGLFRARSPGALTAPHYIAVPQPLVTPTLTLGGDRPCGTGVVVGTSSGRVHLGGRDVSLYLTHPVSPIPQFIQALGGQAPRGASDPLFSSLNEYNCLTVPYILTTLTQMGVDTRTCGPQYTLKVRVTRPPHPHTMSTHTPTLSPCLLSGVSLVPRRLVCHGIDITSSAYVPTLQALRRGEGITPGMQMRLRNRDSQYQTIRSVFQHMTPTVQGRLVGEDRYNESLLLGPVQPTDPTLSAADTDTYTVHGLGPVPVDPVTAMLLKKSRPAEDPVCGPVHGPHVSVPPSSVTVHTCDVPRPCPSADSDSTDVAPYGVRSLSWHRDTKRGLEVTIEVTIPTVLSQSYLSDKSVKPRVTPYPKAGHGCYTLPGTFDEYIERGVVPMDRGSLGQGYTDVYSVCILYGDCPLGVVTLPVPVDMASHKIQVARTSRYVRVRVCRAPYLVPAPIGYGHVTLAEDALMETLSMDNGAQSFLGGWSDITIRTRPPAMVRHLLGPIDSRARLVQCLGMPDNTAAMRTLGEVADTVQTLYASYVSKGTPVFSFRHPSGAIRGFTIVHGCYRTASSCVLDVTMCLNATLPKGGMTRVLQRLKTHAKGKEMCNIVCTPAEMRQLGRVFCYMARHTLDRGVHPEVEGVLPKSCLPFCVRFGLRPPHCAMTHRPQSEDTQGRQSAWARSFISAQTDPLAWMDRGAVQY</sequence>
<name>A0A9K3CTQ9_9EUKA</name>
<keyword evidence="2" id="KW-1185">Reference proteome</keyword>
<proteinExistence type="predicted"/>